<comment type="caution">
    <text evidence="2">The sequence shown here is derived from an EMBL/GenBank/DDBJ whole genome shotgun (WGS) entry which is preliminary data.</text>
</comment>
<dbReference type="Gene3D" id="3.60.15.10">
    <property type="entry name" value="Ribonuclease Z/Hydroxyacylglutathione hydrolase-like"/>
    <property type="match status" value="1"/>
</dbReference>
<dbReference type="PANTHER" id="PTHR42951:SF14">
    <property type="entry name" value="METALLO-BETA-LACTAMASE SUPERFAMILY PROTEIN"/>
    <property type="match status" value="1"/>
</dbReference>
<dbReference type="InterPro" id="IPR001279">
    <property type="entry name" value="Metallo-B-lactamas"/>
</dbReference>
<evidence type="ECO:0000259" key="1">
    <source>
        <dbReference type="SMART" id="SM00849"/>
    </source>
</evidence>
<dbReference type="OrthoDB" id="11380at2"/>
<dbReference type="SUPFAM" id="SSF56281">
    <property type="entry name" value="Metallo-hydrolase/oxidoreductase"/>
    <property type="match status" value="1"/>
</dbReference>
<accession>A0A4R2NQX4</accession>
<feature type="domain" description="Metallo-beta-lactamase" evidence="1">
    <location>
        <begin position="16"/>
        <end position="205"/>
    </location>
</feature>
<dbReference type="PANTHER" id="PTHR42951">
    <property type="entry name" value="METALLO-BETA-LACTAMASE DOMAIN-CONTAINING"/>
    <property type="match status" value="1"/>
</dbReference>
<dbReference type="Pfam" id="PF00753">
    <property type="entry name" value="Lactamase_B"/>
    <property type="match status" value="1"/>
</dbReference>
<sequence length="300" mass="34163">MELRRITDDCWYFHSPVNVGYIKNEDTGVLIDAGLDASAIKKVLRQLDEKDWPLTHLLITHAHADHFGGAHTVQKKRDIRTIAPSIEADILAYPKWEPLYLYQGNEPPAAMRTKFLEGKAARVDELCDEGMLQLGDVTVECIKLDGHSENQMGIIYKDILYAADSYMSLDYLEKHGIPFLIDLDRTLASLKRLLDLPVSGAVPGHGVYEENFKETVQNNIDFHQRNAEQLYGLFEKHPEGLSQEGCIQLALSEWRIELKNIGSWALYRTAITGYLHYLCREGRLAVGISQNVLWFKRGHQ</sequence>
<keyword evidence="2" id="KW-0378">Hydrolase</keyword>
<protein>
    <submittedName>
        <fullName evidence="2">Glyoxylase-like metal-dependent hydrolase (Beta-lactamase superfamily II)</fullName>
    </submittedName>
</protein>
<evidence type="ECO:0000313" key="3">
    <source>
        <dbReference type="Proteomes" id="UP000295416"/>
    </source>
</evidence>
<name>A0A4R2NQX4_9BACL</name>
<dbReference type="AlphaFoldDB" id="A0A4R2NQX4"/>
<dbReference type="GO" id="GO:0016787">
    <property type="term" value="F:hydrolase activity"/>
    <property type="evidence" value="ECO:0007669"/>
    <property type="project" value="UniProtKB-KW"/>
</dbReference>
<dbReference type="RefSeq" id="WP_132747208.1">
    <property type="nucleotide sequence ID" value="NZ_SLXK01000028.1"/>
</dbReference>
<dbReference type="CDD" id="cd07743">
    <property type="entry name" value="metallo-hydrolase-like_MBL-fold"/>
    <property type="match status" value="1"/>
</dbReference>
<dbReference type="InterPro" id="IPR036866">
    <property type="entry name" value="RibonucZ/Hydroxyglut_hydro"/>
</dbReference>
<keyword evidence="3" id="KW-1185">Reference proteome</keyword>
<dbReference type="EMBL" id="SLXK01000028">
    <property type="protein sequence ID" value="TCP23804.1"/>
    <property type="molecule type" value="Genomic_DNA"/>
</dbReference>
<organism evidence="2 3">
    <name type="scientific">Scopulibacillus darangshiensis</name>
    <dbReference type="NCBI Taxonomy" id="442528"/>
    <lineage>
        <taxon>Bacteria</taxon>
        <taxon>Bacillati</taxon>
        <taxon>Bacillota</taxon>
        <taxon>Bacilli</taxon>
        <taxon>Bacillales</taxon>
        <taxon>Sporolactobacillaceae</taxon>
        <taxon>Scopulibacillus</taxon>
    </lineage>
</organism>
<reference evidence="2 3" key="1">
    <citation type="submission" date="2019-03" db="EMBL/GenBank/DDBJ databases">
        <title>Genomic Encyclopedia of Type Strains, Phase IV (KMG-IV): sequencing the most valuable type-strain genomes for metagenomic binning, comparative biology and taxonomic classification.</title>
        <authorList>
            <person name="Goeker M."/>
        </authorList>
    </citation>
    <scope>NUCLEOTIDE SEQUENCE [LARGE SCALE GENOMIC DNA]</scope>
    <source>
        <strain evidence="2 3">DSM 19377</strain>
    </source>
</reference>
<dbReference type="Proteomes" id="UP000295416">
    <property type="component" value="Unassembled WGS sequence"/>
</dbReference>
<dbReference type="SMART" id="SM00849">
    <property type="entry name" value="Lactamase_B"/>
    <property type="match status" value="1"/>
</dbReference>
<dbReference type="InterPro" id="IPR050855">
    <property type="entry name" value="NDM-1-like"/>
</dbReference>
<evidence type="ECO:0000313" key="2">
    <source>
        <dbReference type="EMBL" id="TCP23804.1"/>
    </source>
</evidence>
<proteinExistence type="predicted"/>
<gene>
    <name evidence="2" type="ORF">EV207_12827</name>
</gene>